<dbReference type="Proteomes" id="UP000709295">
    <property type="component" value="Unassembled WGS sequence"/>
</dbReference>
<feature type="compositionally biased region" description="Polar residues" evidence="2">
    <location>
        <begin position="138"/>
        <end position="151"/>
    </location>
</feature>
<feature type="region of interest" description="Disordered" evidence="2">
    <location>
        <begin position="121"/>
        <end position="155"/>
    </location>
</feature>
<evidence type="ECO:0000256" key="2">
    <source>
        <dbReference type="SAM" id="MobiDB-lite"/>
    </source>
</evidence>
<evidence type="ECO:0000313" key="3">
    <source>
        <dbReference type="EMBL" id="KAG6953954.1"/>
    </source>
</evidence>
<evidence type="ECO:0008006" key="5">
    <source>
        <dbReference type="Google" id="ProtNLM"/>
    </source>
</evidence>
<comment type="caution">
    <text evidence="3">The sequence shown here is derived from an EMBL/GenBank/DDBJ whole genome shotgun (WGS) entry which is preliminary data.</text>
</comment>
<sequence>MYAGGGANEGDHHSSGNAPFSSAAAEANDLDALVFEFGTSRCKFGYAGEDFPRVFERPVPHDEVQDDAELGRHLNRRSAQVESDPEKLAQWLFDASSSRLQTRLSEHPLLLVERPFTLPEEVTGDAGQTQDEQDDAGSRTTETKTVQASSASKKRDLKAREQMVEVVMEELGVPALFCAKSAVLACYANARTSGLVVEMGATYTSVTSVQEGYAFAYPKSQVTLFGGHDLDAFLRTKLAPQAAKNLEQKVAATSAEAEIAKRKKQTWSYVVEAKESGLCRVADGPFDEVQNAQLPLINYELPDKTIVSLGTERFSVAEHYFLGGTVPNAADSSDNSKPVNDGPGMKLPELICETGGLTTETELRKELFQNIVLTGGSSCFENMPTRIEREVVTTLSGMPLPLTGSGNNGAAGGYSSSLRVKVVAAHPQERRVGSFLGGSILASLGSFHEIIPRLKGGKTMILTSRKRDSLLFEIIQSYGLTDNERSKCVSTITDLAMKKGMELHEIATPLDSGKLKRLQDAFEADYVSTAHNKFYIYLVRCWTTYKNDPDAFL</sequence>
<reference evidence="3" key="1">
    <citation type="submission" date="2021-01" db="EMBL/GenBank/DDBJ databases">
        <title>Phytophthora aleatoria, a newly-described species from Pinus radiata is distinct from Phytophthora cactorum isolates based on comparative genomics.</title>
        <authorList>
            <person name="Mcdougal R."/>
            <person name="Panda P."/>
            <person name="Williams N."/>
            <person name="Studholme D.J."/>
        </authorList>
    </citation>
    <scope>NUCLEOTIDE SEQUENCE</scope>
    <source>
        <strain evidence="3">NZFS 4037</strain>
    </source>
</reference>
<comment type="similarity">
    <text evidence="1">Belongs to the actin family.</text>
</comment>
<dbReference type="InterPro" id="IPR004000">
    <property type="entry name" value="Actin"/>
</dbReference>
<feature type="non-terminal residue" evidence="3">
    <location>
        <position position="1"/>
    </location>
</feature>
<dbReference type="PANTHER" id="PTHR11937">
    <property type="entry name" value="ACTIN"/>
    <property type="match status" value="1"/>
</dbReference>
<dbReference type="EMBL" id="JAENGY010000984">
    <property type="protein sequence ID" value="KAG6953954.1"/>
    <property type="molecule type" value="Genomic_DNA"/>
</dbReference>
<evidence type="ECO:0000256" key="1">
    <source>
        <dbReference type="RuleBase" id="RU000487"/>
    </source>
</evidence>
<accession>A0A8J5IYD5</accession>
<keyword evidence="4" id="KW-1185">Reference proteome</keyword>
<dbReference type="AlphaFoldDB" id="A0A8J5IYD5"/>
<evidence type="ECO:0000313" key="4">
    <source>
        <dbReference type="Proteomes" id="UP000709295"/>
    </source>
</evidence>
<protein>
    <recommendedName>
        <fullName evidence="5">Actin-like protein</fullName>
    </recommendedName>
</protein>
<organism evidence="3 4">
    <name type="scientific">Phytophthora aleatoria</name>
    <dbReference type="NCBI Taxonomy" id="2496075"/>
    <lineage>
        <taxon>Eukaryota</taxon>
        <taxon>Sar</taxon>
        <taxon>Stramenopiles</taxon>
        <taxon>Oomycota</taxon>
        <taxon>Peronosporomycetes</taxon>
        <taxon>Peronosporales</taxon>
        <taxon>Peronosporaceae</taxon>
        <taxon>Phytophthora</taxon>
    </lineage>
</organism>
<dbReference type="SMART" id="SM00268">
    <property type="entry name" value="ACTIN"/>
    <property type="match status" value="1"/>
</dbReference>
<feature type="region of interest" description="Disordered" evidence="2">
    <location>
        <begin position="1"/>
        <end position="20"/>
    </location>
</feature>
<dbReference type="Pfam" id="PF00022">
    <property type="entry name" value="Actin"/>
    <property type="match status" value="1"/>
</dbReference>
<proteinExistence type="inferred from homology"/>
<gene>
    <name evidence="3" type="ORF">JG688_00012566</name>
</gene>
<name>A0A8J5IYD5_9STRA</name>